<feature type="coiled-coil region" evidence="1">
    <location>
        <begin position="375"/>
        <end position="409"/>
    </location>
</feature>
<evidence type="ECO:0000256" key="2">
    <source>
        <dbReference type="SAM" id="MobiDB-lite"/>
    </source>
</evidence>
<feature type="compositionally biased region" description="Basic and acidic residues" evidence="2">
    <location>
        <begin position="27"/>
        <end position="61"/>
    </location>
</feature>
<accession>A0A8K1FN12</accession>
<sequence>MSSKPGNARNTPLRKETAKATSTPSRDVARDTDADDARSLESDKGRSSGDRDNGDGDKSANDGDNNGDDDSDGGSGGDDGDDKNTGGEGSAGRGANARGAALGGTTSPSTAASVSGDAEDDHHRSSLPSLAEIENKIARGESVSHGEFRQMVDQETSELIDIFEQRADVGGSLSAPLERWETPLGVTLAPVIAREDSEGVVKPWDEILLVRRPPTAPGVFPDPGNSADPLTSVLEALQLARELRRAYGPDRLLPRIATTARVCSWLTHLSALYENLVTAISLRKLDKTGKETSKAVSVMALSAQVRSSEAEKALEVVQMDLRTSQDRNQDLQAKLTRVSTQLADFITSCPTRPLGGDLLHQRLSAVHRADSDSSQSALRVRVRELETRVEELEEEAVRVRKRLSAYEDGGLGVKQLQRIYNFCWSQGFGTGIPELWGQLLQVCADDAPGDITTGTTLQVFSIPRSAGSAPPALHHIPACLSA</sequence>
<keyword evidence="1" id="KW-0175">Coiled coil</keyword>
<feature type="compositionally biased region" description="Polar residues" evidence="2">
    <location>
        <begin position="1"/>
        <end position="10"/>
    </location>
</feature>
<dbReference type="AlphaFoldDB" id="A0A8K1FN12"/>
<organism evidence="3 4">
    <name type="scientific">Pythium oligandrum</name>
    <name type="common">Mycoparasitic fungus</name>
    <dbReference type="NCBI Taxonomy" id="41045"/>
    <lineage>
        <taxon>Eukaryota</taxon>
        <taxon>Sar</taxon>
        <taxon>Stramenopiles</taxon>
        <taxon>Oomycota</taxon>
        <taxon>Peronosporomycetes</taxon>
        <taxon>Pythiales</taxon>
        <taxon>Pythiaceae</taxon>
        <taxon>Pythium</taxon>
    </lineage>
</organism>
<comment type="caution">
    <text evidence="3">The sequence shown here is derived from an EMBL/GenBank/DDBJ whole genome shotgun (WGS) entry which is preliminary data.</text>
</comment>
<proteinExistence type="predicted"/>
<dbReference type="EMBL" id="SPLM01000040">
    <property type="protein sequence ID" value="TMW64183.1"/>
    <property type="molecule type" value="Genomic_DNA"/>
</dbReference>
<keyword evidence="4" id="KW-1185">Reference proteome</keyword>
<gene>
    <name evidence="3" type="ORF">Poli38472_012805</name>
</gene>
<dbReference type="Proteomes" id="UP000794436">
    <property type="component" value="Unassembled WGS sequence"/>
</dbReference>
<protein>
    <submittedName>
        <fullName evidence="3">Uncharacterized protein</fullName>
    </submittedName>
</protein>
<reference evidence="3" key="1">
    <citation type="submission" date="2019-03" db="EMBL/GenBank/DDBJ databases">
        <title>Long read genome sequence of the mycoparasitic Pythium oligandrum ATCC 38472 isolated from sugarbeet rhizosphere.</title>
        <authorList>
            <person name="Gaulin E."/>
        </authorList>
    </citation>
    <scope>NUCLEOTIDE SEQUENCE</scope>
    <source>
        <strain evidence="3">ATCC 38472_TT</strain>
    </source>
</reference>
<feature type="coiled-coil region" evidence="1">
    <location>
        <begin position="314"/>
        <end position="341"/>
    </location>
</feature>
<feature type="compositionally biased region" description="Low complexity" evidence="2">
    <location>
        <begin position="93"/>
        <end position="104"/>
    </location>
</feature>
<evidence type="ECO:0000256" key="1">
    <source>
        <dbReference type="SAM" id="Coils"/>
    </source>
</evidence>
<feature type="region of interest" description="Disordered" evidence="2">
    <location>
        <begin position="1"/>
        <end position="131"/>
    </location>
</feature>
<evidence type="ECO:0000313" key="4">
    <source>
        <dbReference type="Proteomes" id="UP000794436"/>
    </source>
</evidence>
<name>A0A8K1FN12_PYTOL</name>
<evidence type="ECO:0000313" key="3">
    <source>
        <dbReference type="EMBL" id="TMW64183.1"/>
    </source>
</evidence>